<organism evidence="1 2">
    <name type="scientific">Kwoniella dejecticola CBS 10117</name>
    <dbReference type="NCBI Taxonomy" id="1296121"/>
    <lineage>
        <taxon>Eukaryota</taxon>
        <taxon>Fungi</taxon>
        <taxon>Dikarya</taxon>
        <taxon>Basidiomycota</taxon>
        <taxon>Agaricomycotina</taxon>
        <taxon>Tremellomycetes</taxon>
        <taxon>Tremellales</taxon>
        <taxon>Cryptococcaceae</taxon>
        <taxon>Kwoniella</taxon>
    </lineage>
</organism>
<keyword evidence="2" id="KW-1185">Reference proteome</keyword>
<reference evidence="1" key="2">
    <citation type="submission" date="2024-02" db="EMBL/GenBank/DDBJ databases">
        <title>Comparative genomics of Cryptococcus and Kwoniella reveals pathogenesis evolution and contrasting modes of karyotype evolution via chromosome fusion or intercentromeric recombination.</title>
        <authorList>
            <person name="Coelho M.A."/>
            <person name="David-Palma M."/>
            <person name="Shea T."/>
            <person name="Bowers K."/>
            <person name="McGinley-Smith S."/>
            <person name="Mohammad A.W."/>
            <person name="Gnirke A."/>
            <person name="Yurkov A.M."/>
            <person name="Nowrousian M."/>
            <person name="Sun S."/>
            <person name="Cuomo C.A."/>
            <person name="Heitman J."/>
        </authorList>
    </citation>
    <scope>NUCLEOTIDE SEQUENCE</scope>
    <source>
        <strain evidence="1">CBS 10117</strain>
    </source>
</reference>
<evidence type="ECO:0000313" key="2">
    <source>
        <dbReference type="Proteomes" id="UP000078595"/>
    </source>
</evidence>
<proteinExistence type="predicted"/>
<dbReference type="AlphaFoldDB" id="A0AAJ8KGN9"/>
<evidence type="ECO:0000313" key="1">
    <source>
        <dbReference type="EMBL" id="WWC57674.1"/>
    </source>
</evidence>
<dbReference type="EMBL" id="CP144530">
    <property type="protein sequence ID" value="WWC57674.1"/>
    <property type="molecule type" value="Genomic_DNA"/>
</dbReference>
<gene>
    <name evidence="1" type="ORF">I303_100208</name>
</gene>
<name>A0AAJ8KGN9_9TREE</name>
<dbReference type="Proteomes" id="UP000078595">
    <property type="component" value="Chromosome 1"/>
</dbReference>
<protein>
    <submittedName>
        <fullName evidence="1">Uncharacterized protein</fullName>
    </submittedName>
</protein>
<dbReference type="KEGG" id="kdj:90830046"/>
<dbReference type="RefSeq" id="XP_065824140.1">
    <property type="nucleotide sequence ID" value="XM_065968068.1"/>
</dbReference>
<accession>A0AAJ8KGN9</accession>
<dbReference type="GeneID" id="90830046"/>
<reference evidence="1" key="1">
    <citation type="submission" date="2013-07" db="EMBL/GenBank/DDBJ databases">
        <authorList>
            <consortium name="The Broad Institute Genome Sequencing Platform"/>
            <person name="Cuomo C."/>
            <person name="Litvintseva A."/>
            <person name="Chen Y."/>
            <person name="Heitman J."/>
            <person name="Sun S."/>
            <person name="Springer D."/>
            <person name="Dromer F."/>
            <person name="Young S.K."/>
            <person name="Zeng Q."/>
            <person name="Gargeya S."/>
            <person name="Fitzgerald M."/>
            <person name="Abouelleil A."/>
            <person name="Alvarado L."/>
            <person name="Berlin A.M."/>
            <person name="Chapman S.B."/>
            <person name="Dewar J."/>
            <person name="Goldberg J."/>
            <person name="Griggs A."/>
            <person name="Gujja S."/>
            <person name="Hansen M."/>
            <person name="Howarth C."/>
            <person name="Imamovic A."/>
            <person name="Larimer J."/>
            <person name="McCowan C."/>
            <person name="Murphy C."/>
            <person name="Pearson M."/>
            <person name="Priest M."/>
            <person name="Roberts A."/>
            <person name="Saif S."/>
            <person name="Shea T."/>
            <person name="Sykes S."/>
            <person name="Wortman J."/>
            <person name="Nusbaum C."/>
            <person name="Birren B."/>
        </authorList>
    </citation>
    <scope>NUCLEOTIDE SEQUENCE</scope>
    <source>
        <strain evidence="1">CBS 10117</strain>
    </source>
</reference>
<sequence length="179" mass="20799">MDITNLSCSNAATLRDDEQGTLKGFENSLNQLIVTICTVGRVQDLSRDPQFYLDSQWGPYSQYWRTRDQLNEDGRLVQSKIDILRRDYTQQNPACSLTATASDPYRVDDQAYELEVSLHALYVKPDNLTPEDQAEFEGLQAKWHSAEMKSRYRTWQRHLTKDGEFVQSTFNVIGRRLKR</sequence>